<comment type="similarity">
    <text evidence="5 9">Belongs to the phenylacetyl-CoA ligase family.</text>
</comment>
<dbReference type="Proteomes" id="UP000242329">
    <property type="component" value="Unassembled WGS sequence"/>
</dbReference>
<name>A0A1M5L7Y1_9FIRM</name>
<dbReference type="InterPro" id="IPR011880">
    <property type="entry name" value="PA_CoA_ligase"/>
</dbReference>
<dbReference type="PANTHER" id="PTHR43439">
    <property type="entry name" value="PHENYLACETATE-COENZYME A LIGASE"/>
    <property type="match status" value="1"/>
</dbReference>
<gene>
    <name evidence="12" type="ORF">SAMN02745221_00588</name>
</gene>
<feature type="domain" description="AMP-dependent synthetase/ligase" evidence="10">
    <location>
        <begin position="80"/>
        <end position="287"/>
    </location>
</feature>
<evidence type="ECO:0000256" key="8">
    <source>
        <dbReference type="ARBA" id="ARBA00075111"/>
    </source>
</evidence>
<comment type="function">
    <text evidence="9">Catalyzes the activation of phenylacetic acid (PA) to phenylacetyl-CoA (PA-CoA).</text>
</comment>
<dbReference type="AlphaFoldDB" id="A0A1M5L7Y1"/>
<accession>A0A1M5L7Y1</accession>
<keyword evidence="3 9" id="KW-0547">Nucleotide-binding</keyword>
<evidence type="ECO:0000256" key="3">
    <source>
        <dbReference type="ARBA" id="ARBA00022741"/>
    </source>
</evidence>
<dbReference type="EC" id="6.2.1.30" evidence="6 9"/>
<evidence type="ECO:0000256" key="5">
    <source>
        <dbReference type="ARBA" id="ARBA00061566"/>
    </source>
</evidence>
<dbReference type="UniPathway" id="UPA00930"/>
<dbReference type="PIRSF" id="PIRSF006444">
    <property type="entry name" value="PaaK"/>
    <property type="match status" value="1"/>
</dbReference>
<sequence>MRIWNKEMECMPREELEKLQLKRLKETLHRVYEKSPVYRKKFTQAGFHPEDLKSLSDLTRLPFTVKDDFRENYPFGMFTVPMKDVVRLHASSGTTGKLTVVGYTRNDLEIWSELVARMVTMAGVTEEDVAQIAFGYGLFTGAHGLHYGLEKVGATVIPISGGNSEKQIMIMKDFGTTALVSTPTYALHLSEVAMKMGIDPKNDLKIRVGLFGGEACSEEYRRELEARWGMLATDNYGLSEIGGPGFSGECELICGQHVAEDYFIVEIIDPETLKPVPPGEKGEVVITTLCREALPVIRYRTKDISSITYEPCACGRTTARLSKITGRTDDMLIIRGVNVFPSQIESVLMNIEGLEPHYQIIVYKKGFLDDIEIRVEVSENIFTDRFSDLEHIEENLRQQLYKTLSINPKIKLVEPHSIERTAGKAKRVIDLRHKQGGLQGE</sequence>
<protein>
    <recommendedName>
        <fullName evidence="7 9">Phenylacetate-coenzyme A ligase</fullName>
        <ecNumber evidence="6 9">6.2.1.30</ecNumber>
    </recommendedName>
    <alternativeName>
        <fullName evidence="8 9">Phenylacetyl-CoA ligase</fullName>
    </alternativeName>
</protein>
<dbReference type="CDD" id="cd05913">
    <property type="entry name" value="PaaK"/>
    <property type="match status" value="1"/>
</dbReference>
<evidence type="ECO:0000313" key="12">
    <source>
        <dbReference type="EMBL" id="SHG61070.1"/>
    </source>
</evidence>
<dbReference type="FunFam" id="3.40.50.12780:FF:000016">
    <property type="entry name" value="Phenylacetate-coenzyme A ligase"/>
    <property type="match status" value="1"/>
</dbReference>
<dbReference type="Gene3D" id="3.30.300.30">
    <property type="match status" value="1"/>
</dbReference>
<dbReference type="SUPFAM" id="SSF56801">
    <property type="entry name" value="Acetyl-CoA synthetase-like"/>
    <property type="match status" value="1"/>
</dbReference>
<evidence type="ECO:0000256" key="6">
    <source>
        <dbReference type="ARBA" id="ARBA00066629"/>
    </source>
</evidence>
<comment type="subunit">
    <text evidence="1">Monomer.</text>
</comment>
<organism evidence="12 13">
    <name type="scientific">Thermosyntropha lipolytica DSM 11003</name>
    <dbReference type="NCBI Taxonomy" id="1123382"/>
    <lineage>
        <taxon>Bacteria</taxon>
        <taxon>Bacillati</taxon>
        <taxon>Bacillota</taxon>
        <taxon>Clostridia</taxon>
        <taxon>Eubacteriales</taxon>
        <taxon>Syntrophomonadaceae</taxon>
        <taxon>Thermosyntropha</taxon>
    </lineage>
</organism>
<dbReference type="Pfam" id="PF00501">
    <property type="entry name" value="AMP-binding"/>
    <property type="match status" value="1"/>
</dbReference>
<evidence type="ECO:0000256" key="1">
    <source>
        <dbReference type="ARBA" id="ARBA00011245"/>
    </source>
</evidence>
<dbReference type="EMBL" id="FQWY01000007">
    <property type="protein sequence ID" value="SHG61070.1"/>
    <property type="molecule type" value="Genomic_DNA"/>
</dbReference>
<evidence type="ECO:0000313" key="13">
    <source>
        <dbReference type="Proteomes" id="UP000242329"/>
    </source>
</evidence>
<evidence type="ECO:0000256" key="4">
    <source>
        <dbReference type="ARBA" id="ARBA00060591"/>
    </source>
</evidence>
<dbReference type="InterPro" id="IPR000873">
    <property type="entry name" value="AMP-dep_synth/lig_dom"/>
</dbReference>
<evidence type="ECO:0000256" key="2">
    <source>
        <dbReference type="ARBA" id="ARBA00022598"/>
    </source>
</evidence>
<comment type="catalytic activity">
    <reaction evidence="9">
        <text>2-phenylacetate + ATP + CoA = phenylacetyl-CoA + AMP + diphosphate</text>
        <dbReference type="Rhea" id="RHEA:20956"/>
        <dbReference type="ChEBI" id="CHEBI:18401"/>
        <dbReference type="ChEBI" id="CHEBI:30616"/>
        <dbReference type="ChEBI" id="CHEBI:33019"/>
        <dbReference type="ChEBI" id="CHEBI:57287"/>
        <dbReference type="ChEBI" id="CHEBI:57390"/>
        <dbReference type="ChEBI" id="CHEBI:456215"/>
        <dbReference type="EC" id="6.2.1.30"/>
    </reaction>
</comment>
<dbReference type="OrthoDB" id="580775at2"/>
<evidence type="ECO:0000256" key="9">
    <source>
        <dbReference type="PIRNR" id="PIRNR006444"/>
    </source>
</evidence>
<dbReference type="InterPro" id="IPR045851">
    <property type="entry name" value="AMP-bd_C_sf"/>
</dbReference>
<dbReference type="GO" id="GO:0000166">
    <property type="term" value="F:nucleotide binding"/>
    <property type="evidence" value="ECO:0007669"/>
    <property type="project" value="UniProtKB-KW"/>
</dbReference>
<dbReference type="InterPro" id="IPR028154">
    <property type="entry name" value="AMP-dep_Lig_C"/>
</dbReference>
<dbReference type="GO" id="GO:0010124">
    <property type="term" value="P:phenylacetate catabolic process"/>
    <property type="evidence" value="ECO:0007669"/>
    <property type="project" value="UniProtKB-UniRule"/>
</dbReference>
<dbReference type="InterPro" id="IPR042099">
    <property type="entry name" value="ANL_N_sf"/>
</dbReference>
<dbReference type="PANTHER" id="PTHR43439:SF1">
    <property type="entry name" value="PHENYLACETATE-COENZYME A LIGASE"/>
    <property type="match status" value="1"/>
</dbReference>
<dbReference type="InterPro" id="IPR051414">
    <property type="entry name" value="Adenylate-forming_Reductase"/>
</dbReference>
<evidence type="ECO:0000259" key="11">
    <source>
        <dbReference type="Pfam" id="PF14535"/>
    </source>
</evidence>
<dbReference type="Gene3D" id="3.40.50.12780">
    <property type="entry name" value="N-terminal domain of ligase-like"/>
    <property type="match status" value="1"/>
</dbReference>
<feature type="domain" description="AMP-dependent ligase C-terminal" evidence="11">
    <location>
        <begin position="336"/>
        <end position="432"/>
    </location>
</feature>
<dbReference type="STRING" id="1123382.SAMN02745221_00588"/>
<proteinExistence type="inferred from homology"/>
<dbReference type="RefSeq" id="WP_073089728.1">
    <property type="nucleotide sequence ID" value="NZ_FQWY01000007.1"/>
</dbReference>
<comment type="pathway">
    <text evidence="4 9">Aromatic compound metabolism; phenylacetate degradation.</text>
</comment>
<evidence type="ECO:0000256" key="7">
    <source>
        <dbReference type="ARBA" id="ARBA00068695"/>
    </source>
</evidence>
<keyword evidence="2 9" id="KW-0436">Ligase</keyword>
<reference evidence="13" key="1">
    <citation type="submission" date="2016-11" db="EMBL/GenBank/DDBJ databases">
        <authorList>
            <person name="Varghese N."/>
            <person name="Submissions S."/>
        </authorList>
    </citation>
    <scope>NUCLEOTIDE SEQUENCE [LARGE SCALE GENOMIC DNA]</scope>
    <source>
        <strain evidence="13">DSM 11003</strain>
    </source>
</reference>
<evidence type="ECO:0000259" key="10">
    <source>
        <dbReference type="Pfam" id="PF00501"/>
    </source>
</evidence>
<keyword evidence="13" id="KW-1185">Reference proteome</keyword>
<dbReference type="GO" id="GO:0047475">
    <property type="term" value="F:phenylacetate-CoA ligase activity"/>
    <property type="evidence" value="ECO:0007669"/>
    <property type="project" value="UniProtKB-EC"/>
</dbReference>
<dbReference type="Pfam" id="PF14535">
    <property type="entry name" value="AMP-binding_C_2"/>
    <property type="match status" value="1"/>
</dbReference>